<name>A0A1B1UK79_9BRAD</name>
<proteinExistence type="predicted"/>
<accession>A0A1B1UK79</accession>
<sequence>MAGRRIFADGPRLRTGAVFMRRDFLGTPILICAILTWTTCYNRKSGASLRSRLQMVQKFRSMDIGAIDMAILAELSTDTRISHIRVSTRTALSRTAIARGVDRVCTAFRHQPAVARDTCAMRGRHLTLTRSHKR</sequence>
<dbReference type="KEGG" id="bic:LMTR13_26130"/>
<reference evidence="1 2" key="1">
    <citation type="submission" date="2016-07" db="EMBL/GenBank/DDBJ databases">
        <title>Complete genome sequence of Bradyrhizobium icense LMTR 13T, a potential inoculant strain isolated from lima bean (Phaseolus lunatus) in Peru.</title>
        <authorList>
            <person name="Ormeno-Orrillo E."/>
            <person name="Duran D."/>
            <person name="Rogel M.A."/>
            <person name="Rey L."/>
            <person name="Imperial J."/>
            <person name="Ruiz-Argueso T."/>
            <person name="Martinez-Romero E."/>
        </authorList>
    </citation>
    <scope>NUCLEOTIDE SEQUENCE [LARGE SCALE GENOMIC DNA]</scope>
    <source>
        <strain evidence="1 2">LMTR 13</strain>
    </source>
</reference>
<protein>
    <submittedName>
        <fullName evidence="1">Uncharacterized protein</fullName>
    </submittedName>
</protein>
<gene>
    <name evidence="1" type="ORF">LMTR13_26130</name>
</gene>
<dbReference type="Proteomes" id="UP000092839">
    <property type="component" value="Chromosome"/>
</dbReference>
<keyword evidence="2" id="KW-1185">Reference proteome</keyword>
<evidence type="ECO:0000313" key="1">
    <source>
        <dbReference type="EMBL" id="ANW03103.1"/>
    </source>
</evidence>
<organism evidence="1 2">
    <name type="scientific">Bradyrhizobium icense</name>
    <dbReference type="NCBI Taxonomy" id="1274631"/>
    <lineage>
        <taxon>Bacteria</taxon>
        <taxon>Pseudomonadati</taxon>
        <taxon>Pseudomonadota</taxon>
        <taxon>Alphaproteobacteria</taxon>
        <taxon>Hyphomicrobiales</taxon>
        <taxon>Nitrobacteraceae</taxon>
        <taxon>Bradyrhizobium</taxon>
    </lineage>
</organism>
<dbReference type="EMBL" id="CP016428">
    <property type="protein sequence ID" value="ANW03103.1"/>
    <property type="molecule type" value="Genomic_DNA"/>
</dbReference>
<dbReference type="AlphaFoldDB" id="A0A1B1UK79"/>
<evidence type="ECO:0000313" key="2">
    <source>
        <dbReference type="Proteomes" id="UP000092839"/>
    </source>
</evidence>